<evidence type="ECO:0000256" key="6">
    <source>
        <dbReference type="ARBA" id="ARBA00023136"/>
    </source>
</evidence>
<feature type="domain" description="Mechanosensitive ion channel MscS" evidence="9">
    <location>
        <begin position="107"/>
        <end position="176"/>
    </location>
</feature>
<dbReference type="RefSeq" id="WP_238467650.1">
    <property type="nucleotide sequence ID" value="NZ_JAKLJA010000041.1"/>
</dbReference>
<dbReference type="SUPFAM" id="SSF50182">
    <property type="entry name" value="Sm-like ribonucleoproteins"/>
    <property type="match status" value="1"/>
</dbReference>
<keyword evidence="7" id="KW-0406">Ion transport</keyword>
<keyword evidence="3" id="KW-1003">Cell membrane</keyword>
<comment type="subunit">
    <text evidence="7">Homoheptamer.</text>
</comment>
<dbReference type="Pfam" id="PF00924">
    <property type="entry name" value="MS_channel_2nd"/>
    <property type="match status" value="1"/>
</dbReference>
<evidence type="ECO:0000256" key="8">
    <source>
        <dbReference type="SAM" id="MobiDB-lite"/>
    </source>
</evidence>
<evidence type="ECO:0000256" key="2">
    <source>
        <dbReference type="ARBA" id="ARBA00008017"/>
    </source>
</evidence>
<evidence type="ECO:0000313" key="12">
    <source>
        <dbReference type="EMBL" id="MCG5077753.1"/>
    </source>
</evidence>
<feature type="transmembrane region" description="Helical" evidence="7">
    <location>
        <begin position="98"/>
        <end position="120"/>
    </location>
</feature>
<dbReference type="InterPro" id="IPR049142">
    <property type="entry name" value="MS_channel_1st"/>
</dbReference>
<comment type="subcellular location">
    <subcellularLocation>
        <location evidence="7">Cell inner membrane</location>
        <topology evidence="7">Multi-pass membrane protein</topology>
    </subcellularLocation>
    <subcellularLocation>
        <location evidence="1">Cell membrane</location>
        <topology evidence="1">Multi-pass membrane protein</topology>
    </subcellularLocation>
</comment>
<dbReference type="PANTHER" id="PTHR30221:SF1">
    <property type="entry name" value="SMALL-CONDUCTANCE MECHANOSENSITIVE CHANNEL"/>
    <property type="match status" value="1"/>
</dbReference>
<evidence type="ECO:0000256" key="4">
    <source>
        <dbReference type="ARBA" id="ARBA00022692"/>
    </source>
</evidence>
<comment type="similarity">
    <text evidence="2 7">Belongs to the MscS (TC 1.A.23) family.</text>
</comment>
<accession>A0A9X1ULT9</accession>
<evidence type="ECO:0000313" key="13">
    <source>
        <dbReference type="Proteomes" id="UP001139308"/>
    </source>
</evidence>
<proteinExistence type="inferred from homology"/>
<evidence type="ECO:0000259" key="9">
    <source>
        <dbReference type="Pfam" id="PF00924"/>
    </source>
</evidence>
<evidence type="ECO:0000256" key="3">
    <source>
        <dbReference type="ARBA" id="ARBA00022475"/>
    </source>
</evidence>
<feature type="transmembrane region" description="Helical" evidence="7">
    <location>
        <begin position="20"/>
        <end position="41"/>
    </location>
</feature>
<protein>
    <recommendedName>
        <fullName evidence="7">Small-conductance mechanosensitive channel</fullName>
    </recommendedName>
</protein>
<feature type="domain" description="Mechanosensitive ion channel MscS C-terminal" evidence="10">
    <location>
        <begin position="184"/>
        <end position="259"/>
    </location>
</feature>
<dbReference type="Proteomes" id="UP001139308">
    <property type="component" value="Unassembled WGS sequence"/>
</dbReference>
<dbReference type="Gene3D" id="3.30.70.100">
    <property type="match status" value="1"/>
</dbReference>
<dbReference type="SUPFAM" id="SSF82861">
    <property type="entry name" value="Mechanosensitive channel protein MscS (YggB), transmembrane region"/>
    <property type="match status" value="1"/>
</dbReference>
<dbReference type="Pfam" id="PF05552">
    <property type="entry name" value="MS_channel_1st_1"/>
    <property type="match status" value="1"/>
</dbReference>
<feature type="domain" description="Mechanosensitive ion channel transmembrane helices 2/3" evidence="11">
    <location>
        <begin position="72"/>
        <end position="105"/>
    </location>
</feature>
<feature type="region of interest" description="Disordered" evidence="8">
    <location>
        <begin position="276"/>
        <end position="317"/>
    </location>
</feature>
<dbReference type="GO" id="GO:0005886">
    <property type="term" value="C:plasma membrane"/>
    <property type="evidence" value="ECO:0007669"/>
    <property type="project" value="UniProtKB-SubCell"/>
</dbReference>
<keyword evidence="13" id="KW-1185">Reference proteome</keyword>
<evidence type="ECO:0000256" key="1">
    <source>
        <dbReference type="ARBA" id="ARBA00004651"/>
    </source>
</evidence>
<sequence length="317" mass="34400">MQSLYTHIQPSNWNFLWDALTSFALRLCAAAAILWIGWWIARRVGNWFARQDGIDATLRPIVRDSSLWGVRLVAIVGALSQVGVQTASIVAVLGAAGLAIGLALQGTLQNIAAGIMLLLLRPFKVGDSIDGGSGASVAGTVEEVNLFTTRLTKPDGICEYVPNSALWSNSIRNYNRNPTRRLDLEVEVSMSDDVNRAIEVLRALAAAEPHVLDTPAPQVMVSRFDDSTAVLNIRLWSTIDTFWDMRWSLSRKVRQALNDAQCALPLRTRELHIVQTQPAQTTPAAPSAQQNAQQTGPQAAQQTAQPATAGQTAQRGA</sequence>
<dbReference type="Pfam" id="PF21088">
    <property type="entry name" value="MS_channel_1st"/>
    <property type="match status" value="1"/>
</dbReference>
<comment type="caution">
    <text evidence="12">The sequence shown here is derived from an EMBL/GenBank/DDBJ whole genome shotgun (WGS) entry which is preliminary data.</text>
</comment>
<gene>
    <name evidence="12" type="ORF">L5014_31165</name>
</gene>
<dbReference type="InterPro" id="IPR011014">
    <property type="entry name" value="MscS_channel_TM-2"/>
</dbReference>
<dbReference type="InterPro" id="IPR023408">
    <property type="entry name" value="MscS_beta-dom_sf"/>
</dbReference>
<keyword evidence="5 7" id="KW-1133">Transmembrane helix</keyword>
<organism evidence="12 13">
    <name type="scientific">Paraburkholderia tagetis</name>
    <dbReference type="NCBI Taxonomy" id="2913261"/>
    <lineage>
        <taxon>Bacteria</taxon>
        <taxon>Pseudomonadati</taxon>
        <taxon>Pseudomonadota</taxon>
        <taxon>Betaproteobacteria</taxon>
        <taxon>Burkholderiales</taxon>
        <taxon>Burkholderiaceae</taxon>
        <taxon>Paraburkholderia</taxon>
    </lineage>
</organism>
<dbReference type="Gene3D" id="2.30.30.60">
    <property type="match status" value="1"/>
</dbReference>
<dbReference type="InterPro" id="IPR011066">
    <property type="entry name" value="MscS_channel_C_sf"/>
</dbReference>
<dbReference type="InterPro" id="IPR045275">
    <property type="entry name" value="MscS_archaea/bacteria_type"/>
</dbReference>
<dbReference type="InterPro" id="IPR006685">
    <property type="entry name" value="MscS_channel_2nd"/>
</dbReference>
<dbReference type="EMBL" id="JAKLJA010000041">
    <property type="protein sequence ID" value="MCG5077753.1"/>
    <property type="molecule type" value="Genomic_DNA"/>
</dbReference>
<dbReference type="Pfam" id="PF21082">
    <property type="entry name" value="MS_channel_3rd"/>
    <property type="match status" value="1"/>
</dbReference>
<reference evidence="12" key="1">
    <citation type="submission" date="2022-01" db="EMBL/GenBank/DDBJ databases">
        <title>Genome sequence and assembly of Parabukholderia sp. RG36.</title>
        <authorList>
            <person name="Chhetri G."/>
        </authorList>
    </citation>
    <scope>NUCLEOTIDE SEQUENCE</scope>
    <source>
        <strain evidence="12">RG36</strain>
    </source>
</reference>
<keyword evidence="7" id="KW-0813">Transport</keyword>
<dbReference type="InterPro" id="IPR010920">
    <property type="entry name" value="LSM_dom_sf"/>
</dbReference>
<keyword evidence="6 7" id="KW-0472">Membrane</keyword>
<keyword evidence="7" id="KW-0407">Ion channel</keyword>
<evidence type="ECO:0000259" key="10">
    <source>
        <dbReference type="Pfam" id="PF21082"/>
    </source>
</evidence>
<dbReference type="GO" id="GO:0008381">
    <property type="term" value="F:mechanosensitive monoatomic ion channel activity"/>
    <property type="evidence" value="ECO:0007669"/>
    <property type="project" value="InterPro"/>
</dbReference>
<dbReference type="SUPFAM" id="SSF82689">
    <property type="entry name" value="Mechanosensitive channel protein MscS (YggB), C-terminal domain"/>
    <property type="match status" value="1"/>
</dbReference>
<dbReference type="Gene3D" id="1.10.287.1260">
    <property type="match status" value="1"/>
</dbReference>
<keyword evidence="4 7" id="KW-0812">Transmembrane</keyword>
<dbReference type="AlphaFoldDB" id="A0A9X1ULT9"/>
<evidence type="ECO:0000259" key="11">
    <source>
        <dbReference type="Pfam" id="PF21088"/>
    </source>
</evidence>
<keyword evidence="7" id="KW-0997">Cell inner membrane</keyword>
<evidence type="ECO:0000256" key="7">
    <source>
        <dbReference type="RuleBase" id="RU369025"/>
    </source>
</evidence>
<comment type="caution">
    <text evidence="7">Lacks conserved residue(s) required for the propagation of feature annotation.</text>
</comment>
<comment type="function">
    <text evidence="7">Mechanosensitive channel that participates in the regulation of osmotic pressure changes within the cell, opening in response to stretch forces in the membrane lipid bilayer, without the need for other proteins. Contributes to normal resistance to hypoosmotic shock. Forms an ion channel of 1.0 nanosiemens conductance with a slight preference for anions.</text>
</comment>
<evidence type="ECO:0000256" key="5">
    <source>
        <dbReference type="ARBA" id="ARBA00022989"/>
    </source>
</evidence>
<dbReference type="PANTHER" id="PTHR30221">
    <property type="entry name" value="SMALL-CONDUCTANCE MECHANOSENSITIVE CHANNEL"/>
    <property type="match status" value="1"/>
</dbReference>
<name>A0A9X1ULT9_9BURK</name>
<dbReference type="InterPro" id="IPR008910">
    <property type="entry name" value="MSC_TM_helix"/>
</dbReference>
<dbReference type="InterPro" id="IPR049278">
    <property type="entry name" value="MS_channel_C"/>
</dbReference>